<evidence type="ECO:0000313" key="4">
    <source>
        <dbReference type="WBParaSite" id="ECPE_0001056101-mRNA-1"/>
    </source>
</evidence>
<proteinExistence type="predicted"/>
<reference evidence="2 3" key="2">
    <citation type="submission" date="2018-11" db="EMBL/GenBank/DDBJ databases">
        <authorList>
            <consortium name="Pathogen Informatics"/>
        </authorList>
    </citation>
    <scope>NUCLEOTIDE SEQUENCE [LARGE SCALE GENOMIC DNA]</scope>
    <source>
        <strain evidence="2 3">Egypt</strain>
    </source>
</reference>
<reference evidence="4" key="1">
    <citation type="submission" date="2016-06" db="UniProtKB">
        <authorList>
            <consortium name="WormBaseParasite"/>
        </authorList>
    </citation>
    <scope>IDENTIFICATION</scope>
</reference>
<accession>A0A183AU94</accession>
<feature type="compositionally biased region" description="Polar residues" evidence="1">
    <location>
        <begin position="47"/>
        <end position="73"/>
    </location>
</feature>
<organism evidence="4">
    <name type="scientific">Echinostoma caproni</name>
    <dbReference type="NCBI Taxonomy" id="27848"/>
    <lineage>
        <taxon>Eukaryota</taxon>
        <taxon>Metazoa</taxon>
        <taxon>Spiralia</taxon>
        <taxon>Lophotrochozoa</taxon>
        <taxon>Platyhelminthes</taxon>
        <taxon>Trematoda</taxon>
        <taxon>Digenea</taxon>
        <taxon>Plagiorchiida</taxon>
        <taxon>Echinostomata</taxon>
        <taxon>Echinostomatoidea</taxon>
        <taxon>Echinostomatidae</taxon>
        <taxon>Echinostoma</taxon>
    </lineage>
</organism>
<evidence type="ECO:0000313" key="2">
    <source>
        <dbReference type="EMBL" id="VDP87197.1"/>
    </source>
</evidence>
<dbReference type="Proteomes" id="UP000272942">
    <property type="component" value="Unassembled WGS sequence"/>
</dbReference>
<evidence type="ECO:0000256" key="1">
    <source>
        <dbReference type="SAM" id="MobiDB-lite"/>
    </source>
</evidence>
<keyword evidence="3" id="KW-1185">Reference proteome</keyword>
<evidence type="ECO:0000313" key="3">
    <source>
        <dbReference type="Proteomes" id="UP000272942"/>
    </source>
</evidence>
<name>A0A183AU94_9TREM</name>
<gene>
    <name evidence="2" type="ORF">ECPE_LOCUS10529</name>
</gene>
<feature type="compositionally biased region" description="Polar residues" evidence="1">
    <location>
        <begin position="15"/>
        <end position="26"/>
    </location>
</feature>
<protein>
    <submittedName>
        <fullName evidence="4">KIX_2 domain-containing protein</fullName>
    </submittedName>
</protein>
<dbReference type="WBParaSite" id="ECPE_0001056101-mRNA-1">
    <property type="protein sequence ID" value="ECPE_0001056101-mRNA-1"/>
    <property type="gene ID" value="ECPE_0001056101"/>
</dbReference>
<dbReference type="AlphaFoldDB" id="A0A183AU94"/>
<dbReference type="EMBL" id="UZAN01049218">
    <property type="protein sequence ID" value="VDP87197.1"/>
    <property type="molecule type" value="Genomic_DNA"/>
</dbReference>
<sequence length="142" mass="15082">MSPIAVTKTVAPAPSSKSSGSLNNVCKTSPPVPSTSKTSVYFRDTSESQSAAAASGKNSNHKGATSTNPSSGITDEEKARGWSTERLTHAKAMLVKTLESYRSNGSITEKIYNRILERALTKVCASYGKQCGMMELKLITCS</sequence>
<feature type="region of interest" description="Disordered" evidence="1">
    <location>
        <begin position="1"/>
        <end position="84"/>
    </location>
</feature>